<dbReference type="EMBL" id="CP090978">
    <property type="protein sequence ID" value="UJF33880.1"/>
    <property type="molecule type" value="Genomic_DNA"/>
</dbReference>
<keyword evidence="3" id="KW-1185">Reference proteome</keyword>
<accession>A0ABY3SL87</accession>
<sequence>MYMFDLAKKEFAITEAITISELVKNLPEIENNKLPFLIMALANYIEKTSFHNPNSLLQDVQRCLTEQDPHRALQRMLVHMVTVGTSEDVLNVRMYSTGEVARFFGVSVATVNNWVNQGRFHGVEKGERFKQVRIPENAVYSSPTGVQSTVAEAAEAYACEQSRLNRTQPMTDAEELAELVNAVVHFEKKYGGTYEKTLGIKAKPTPDEARDAQQWEGLLRSIEVRGANT</sequence>
<gene>
    <name evidence="2" type="ORF">L0M14_01060</name>
</gene>
<dbReference type="Pfam" id="PF12728">
    <property type="entry name" value="HTH_17"/>
    <property type="match status" value="1"/>
</dbReference>
<dbReference type="InterPro" id="IPR041657">
    <property type="entry name" value="HTH_17"/>
</dbReference>
<evidence type="ECO:0000313" key="2">
    <source>
        <dbReference type="EMBL" id="UJF33880.1"/>
    </source>
</evidence>
<evidence type="ECO:0000259" key="1">
    <source>
        <dbReference type="Pfam" id="PF12728"/>
    </source>
</evidence>
<organism evidence="2 3">
    <name type="scientific">Paenibacillus hexagrammi</name>
    <dbReference type="NCBI Taxonomy" id="2908839"/>
    <lineage>
        <taxon>Bacteria</taxon>
        <taxon>Bacillati</taxon>
        <taxon>Bacillota</taxon>
        <taxon>Bacilli</taxon>
        <taxon>Bacillales</taxon>
        <taxon>Paenibacillaceae</taxon>
        <taxon>Paenibacillus</taxon>
    </lineage>
</organism>
<protein>
    <submittedName>
        <fullName evidence="2">Helix-turn-helix domain-containing protein</fullName>
    </submittedName>
</protein>
<reference evidence="2 3" key="1">
    <citation type="journal article" date="2024" name="Int. J. Syst. Evol. Microbiol.">
        <title>Paenibacillus hexagrammi sp. nov., a novel bacterium isolated from the gut content of Hexagrammos agrammus.</title>
        <authorList>
            <person name="Jung H.K."/>
            <person name="Kim D.G."/>
            <person name="Zin H."/>
            <person name="Park J."/>
            <person name="Jung H."/>
            <person name="Kim Y.O."/>
            <person name="Kong H.J."/>
            <person name="Kim J.W."/>
            <person name="Kim Y.S."/>
        </authorList>
    </citation>
    <scope>NUCLEOTIDE SEQUENCE [LARGE SCALE GENOMIC DNA]</scope>
    <source>
        <strain evidence="2 3">YPD9-1</strain>
    </source>
</reference>
<dbReference type="SUPFAM" id="SSF46955">
    <property type="entry name" value="Putative DNA-binding domain"/>
    <property type="match status" value="1"/>
</dbReference>
<name>A0ABY3SL87_9BACL</name>
<proteinExistence type="predicted"/>
<feature type="domain" description="Helix-turn-helix" evidence="1">
    <location>
        <begin position="94"/>
        <end position="138"/>
    </location>
</feature>
<evidence type="ECO:0000313" key="3">
    <source>
        <dbReference type="Proteomes" id="UP001649230"/>
    </source>
</evidence>
<dbReference type="RefSeq" id="WP_235120271.1">
    <property type="nucleotide sequence ID" value="NZ_CP090978.1"/>
</dbReference>
<dbReference type="InterPro" id="IPR009061">
    <property type="entry name" value="DNA-bd_dom_put_sf"/>
</dbReference>
<dbReference type="Proteomes" id="UP001649230">
    <property type="component" value="Chromosome"/>
</dbReference>